<evidence type="ECO:0000313" key="3">
    <source>
        <dbReference type="Proteomes" id="UP000503004"/>
    </source>
</evidence>
<keyword evidence="3" id="KW-1185">Reference proteome</keyword>
<gene>
    <name evidence="2" type="ORF">GNH96_05405</name>
</gene>
<organism evidence="2 3">
    <name type="scientific">Methylococcus geothermalis</name>
    <dbReference type="NCBI Taxonomy" id="2681310"/>
    <lineage>
        <taxon>Bacteria</taxon>
        <taxon>Pseudomonadati</taxon>
        <taxon>Pseudomonadota</taxon>
        <taxon>Gammaproteobacteria</taxon>
        <taxon>Methylococcales</taxon>
        <taxon>Methylococcaceae</taxon>
        <taxon>Methylococcus</taxon>
    </lineage>
</organism>
<protein>
    <recommendedName>
        <fullName evidence="1">Tc1-like transposase DDE domain-containing protein</fullName>
    </recommendedName>
</protein>
<dbReference type="InterPro" id="IPR038717">
    <property type="entry name" value="Tc1-like_DDE_dom"/>
</dbReference>
<dbReference type="Gene3D" id="3.30.420.10">
    <property type="entry name" value="Ribonuclease H-like superfamily/Ribonuclease H"/>
    <property type="match status" value="1"/>
</dbReference>
<dbReference type="GO" id="GO:0003676">
    <property type="term" value="F:nucleic acid binding"/>
    <property type="evidence" value="ECO:0007669"/>
    <property type="project" value="InterPro"/>
</dbReference>
<dbReference type="InterPro" id="IPR036397">
    <property type="entry name" value="RNaseH_sf"/>
</dbReference>
<evidence type="ECO:0000313" key="2">
    <source>
        <dbReference type="EMBL" id="QJD29451.1"/>
    </source>
</evidence>
<dbReference type="KEGG" id="metu:GNH96_05405"/>
<reference evidence="3" key="1">
    <citation type="submission" date="2019-12" db="EMBL/GenBank/DDBJ databases">
        <authorList>
            <person name="Awala S.I."/>
            <person name="Rhee S.K."/>
        </authorList>
    </citation>
    <scope>NUCLEOTIDE SEQUENCE [LARGE SCALE GENOMIC DNA]</scope>
    <source>
        <strain evidence="3">IM1</strain>
    </source>
</reference>
<sequence length="100" mass="11074">MGAFFVCGRGTLAAPLTAMAVSARGDFPFMVHEDTVTAVVFREFLERLMAGAKPPIVLVIDGHPIPDAKRVKEYVDQQRGKFKLIDLPPHSPRLDPDEQE</sequence>
<evidence type="ECO:0000259" key="1">
    <source>
        <dbReference type="Pfam" id="PF13358"/>
    </source>
</evidence>
<dbReference type="Proteomes" id="UP000503004">
    <property type="component" value="Chromosome"/>
</dbReference>
<dbReference type="AlphaFoldDB" id="A0A858Q6K1"/>
<feature type="domain" description="Tc1-like transposase DDE" evidence="1">
    <location>
        <begin position="19"/>
        <end position="99"/>
    </location>
</feature>
<dbReference type="EMBL" id="CP046565">
    <property type="protein sequence ID" value="QJD29451.1"/>
    <property type="molecule type" value="Genomic_DNA"/>
</dbReference>
<dbReference type="Pfam" id="PF13358">
    <property type="entry name" value="DDE_3"/>
    <property type="match status" value="1"/>
</dbReference>
<name>A0A858Q6K1_9GAMM</name>
<proteinExistence type="predicted"/>
<accession>A0A858Q6K1</accession>